<dbReference type="PATRIC" id="fig|34073.19.peg.2845"/>
<comment type="subcellular location">
    <subcellularLocation>
        <location evidence="1">Cell membrane</location>
        <topology evidence="1">Multi-pass membrane protein</topology>
    </subcellularLocation>
</comment>
<dbReference type="RefSeq" id="WP_047784936.1">
    <property type="nucleotide sequence ID" value="NZ_JZWI01000013.1"/>
</dbReference>
<dbReference type="SUPFAM" id="SSF52540">
    <property type="entry name" value="P-loop containing nucleoside triphosphate hydrolases"/>
    <property type="match status" value="1"/>
</dbReference>
<feature type="transmembrane region" description="Helical" evidence="8">
    <location>
        <begin position="83"/>
        <end position="104"/>
    </location>
</feature>
<feature type="transmembrane region" description="Helical" evidence="8">
    <location>
        <begin position="57"/>
        <end position="77"/>
    </location>
</feature>
<keyword evidence="3 8" id="KW-0812">Transmembrane</keyword>
<dbReference type="Pfam" id="PF02653">
    <property type="entry name" value="BPD_transp_2"/>
    <property type="match status" value="1"/>
</dbReference>
<keyword evidence="10" id="KW-0378">Hydrolase</keyword>
<organism evidence="10 11">
    <name type="scientific">Variovorax paradoxus</name>
    <dbReference type="NCBI Taxonomy" id="34073"/>
    <lineage>
        <taxon>Bacteria</taxon>
        <taxon>Pseudomonadati</taxon>
        <taxon>Pseudomonadota</taxon>
        <taxon>Betaproteobacteria</taxon>
        <taxon>Burkholderiales</taxon>
        <taxon>Comamonadaceae</taxon>
        <taxon>Variovorax</taxon>
    </lineage>
</organism>
<dbReference type="InterPro" id="IPR017871">
    <property type="entry name" value="ABC_transporter-like_CS"/>
</dbReference>
<dbReference type="PANTHER" id="PTHR30482:SF20">
    <property type="entry name" value="HIGH-AFFINITY BRANCHED-CHAIN AMINO ACID TRANSPORT SYSTEM PERMEASE PROTEIN LIVM"/>
    <property type="match status" value="1"/>
</dbReference>
<keyword evidence="11" id="KW-1185">Reference proteome</keyword>
<dbReference type="Proteomes" id="UP000035170">
    <property type="component" value="Unassembled WGS sequence"/>
</dbReference>
<keyword evidence="2" id="KW-1003">Cell membrane</keyword>
<evidence type="ECO:0000313" key="11">
    <source>
        <dbReference type="Proteomes" id="UP000035170"/>
    </source>
</evidence>
<dbReference type="Pfam" id="PF00005">
    <property type="entry name" value="ABC_tran"/>
    <property type="match status" value="1"/>
</dbReference>
<feature type="transmembrane region" description="Helical" evidence="8">
    <location>
        <begin position="280"/>
        <end position="297"/>
    </location>
</feature>
<dbReference type="PROSITE" id="PS00211">
    <property type="entry name" value="ABC_TRANSPORTER_1"/>
    <property type="match status" value="1"/>
</dbReference>
<gene>
    <name evidence="10" type="primary">lptB9</name>
    <name evidence="10" type="ORF">VPARA_27650</name>
</gene>
<evidence type="ECO:0000256" key="3">
    <source>
        <dbReference type="ARBA" id="ARBA00022692"/>
    </source>
</evidence>
<feature type="transmembrane region" description="Helical" evidence="8">
    <location>
        <begin position="246"/>
        <end position="268"/>
    </location>
</feature>
<dbReference type="EMBL" id="JZWI01000013">
    <property type="protein sequence ID" value="KLN56084.1"/>
    <property type="molecule type" value="Genomic_DNA"/>
</dbReference>
<dbReference type="Pfam" id="PF12399">
    <property type="entry name" value="BCA_ABC_TP_C"/>
    <property type="match status" value="1"/>
</dbReference>
<dbReference type="InterPro" id="IPR043428">
    <property type="entry name" value="LivM-like"/>
</dbReference>
<evidence type="ECO:0000313" key="10">
    <source>
        <dbReference type="EMBL" id="KLN56084.1"/>
    </source>
</evidence>
<dbReference type="InterPro" id="IPR001851">
    <property type="entry name" value="ABC_transp_permease"/>
</dbReference>
<evidence type="ECO:0000256" key="6">
    <source>
        <dbReference type="ARBA" id="ARBA00022989"/>
    </source>
</evidence>
<feature type="transmembrane region" description="Helical" evidence="8">
    <location>
        <begin position="111"/>
        <end position="129"/>
    </location>
</feature>
<dbReference type="CDD" id="cd03219">
    <property type="entry name" value="ABC_Mj1267_LivG_branched"/>
    <property type="match status" value="1"/>
</dbReference>
<dbReference type="GO" id="GO:0016887">
    <property type="term" value="F:ATP hydrolysis activity"/>
    <property type="evidence" value="ECO:0007669"/>
    <property type="project" value="InterPro"/>
</dbReference>
<feature type="transmembrane region" description="Helical" evidence="8">
    <location>
        <begin position="160"/>
        <end position="178"/>
    </location>
</feature>
<dbReference type="GO" id="GO:0015658">
    <property type="term" value="F:branched-chain amino acid transmembrane transporter activity"/>
    <property type="evidence" value="ECO:0007669"/>
    <property type="project" value="InterPro"/>
</dbReference>
<keyword evidence="6 8" id="KW-1133">Transmembrane helix</keyword>
<evidence type="ECO:0000256" key="1">
    <source>
        <dbReference type="ARBA" id="ARBA00004651"/>
    </source>
</evidence>
<name>A0A0H2M0Y8_VARPD</name>
<dbReference type="InterPro" id="IPR032823">
    <property type="entry name" value="BCA_ABC_TP_C"/>
</dbReference>
<dbReference type="InterPro" id="IPR027417">
    <property type="entry name" value="P-loop_NTPase"/>
</dbReference>
<feature type="transmembrane region" description="Helical" evidence="8">
    <location>
        <begin position="29"/>
        <end position="50"/>
    </location>
</feature>
<dbReference type="GO" id="GO:0005886">
    <property type="term" value="C:plasma membrane"/>
    <property type="evidence" value="ECO:0007669"/>
    <property type="project" value="UniProtKB-SubCell"/>
</dbReference>
<keyword evidence="7 8" id="KW-0472">Membrane</keyword>
<reference evidence="10 11" key="1">
    <citation type="submission" date="2015-03" db="EMBL/GenBank/DDBJ databases">
        <title>Genome sequence of Variovorax paradoxus TBEA6.</title>
        <authorList>
            <person name="Poehlein A."/>
            <person name="Schuldes J."/>
            <person name="Wuebbeler J.H."/>
            <person name="Hiessl S."/>
            <person name="Steinbuechel A."/>
            <person name="Daniel R."/>
        </authorList>
    </citation>
    <scope>NUCLEOTIDE SEQUENCE [LARGE SCALE GENOMIC DNA]</scope>
    <source>
        <strain evidence="10 11">TBEA6</strain>
    </source>
</reference>
<dbReference type="Gene3D" id="3.40.50.300">
    <property type="entry name" value="P-loop containing nucleotide triphosphate hydrolases"/>
    <property type="match status" value="1"/>
</dbReference>
<feature type="domain" description="ABC transporter" evidence="9">
    <location>
        <begin position="355"/>
        <end position="590"/>
    </location>
</feature>
<evidence type="ECO:0000256" key="4">
    <source>
        <dbReference type="ARBA" id="ARBA00022741"/>
    </source>
</evidence>
<keyword evidence="4" id="KW-0547">Nucleotide-binding</keyword>
<keyword evidence="5 10" id="KW-0067">ATP-binding</keyword>
<dbReference type="EC" id="3.6.3.-" evidence="10"/>
<sequence>MTQTWMRPAAWIAVFAALALPIALDLNSYYLHVLNLAWIFAIAALGLQVATGITGQIVLGQAALVGFGAYATALFMLRLSLPWHLALVAAMLLTAAVGVLLGAVSTRIKGHYLAIVTLALNEIFRMVALNEEWLTGGPMGMRDIPTLSIPALGDNIDRQLYFPLLALCFAAYAVTVFFHRARTGRNMRAVRDDEIAAEAMGVDSRRVKTIAFVVCSAWAALAGGLYVLLVGFAAPANFTVFESIKMMLMVVLGGLGSIAGTFLGAVVITVLPEALRGLQTYYLAAFGIGVVAILLLAPRGLGVVGDWLLGSFLTGKREPVGEAPSAPLNLGAAAAAAATALGAHVPAPGGGEALLRVRGVSRSFGGVKALNDVAFDVRRGEILGLIGPNGSGKSTMINACSGTVGVEGSIQLGSDRIDNLAPWTIHGRGVSRIFQNVRLWESMTVLENVMVAHRAPLEQAGSREARSRAAALEALASMGVAHLAYRRGGDLSFGQSRLVEMARAIVNKPRLLLLDEPAAGLRGGLILELSQILQHLRAQGMSILVVEHRIKLVMNMCDRVVVLNLGDKIADGRPAEVMDSPAVIEAYLGERIPPEPAAPLAREPAPA</sequence>
<dbReference type="GO" id="GO:0005524">
    <property type="term" value="F:ATP binding"/>
    <property type="evidence" value="ECO:0007669"/>
    <property type="project" value="UniProtKB-KW"/>
</dbReference>
<dbReference type="AlphaFoldDB" id="A0A0H2M0Y8"/>
<dbReference type="PROSITE" id="PS50893">
    <property type="entry name" value="ABC_TRANSPORTER_2"/>
    <property type="match status" value="1"/>
</dbReference>
<dbReference type="InterPro" id="IPR003593">
    <property type="entry name" value="AAA+_ATPase"/>
</dbReference>
<dbReference type="CDD" id="cd06581">
    <property type="entry name" value="TM_PBP1_LivM_like"/>
    <property type="match status" value="1"/>
</dbReference>
<dbReference type="SMART" id="SM00382">
    <property type="entry name" value="AAA"/>
    <property type="match status" value="1"/>
</dbReference>
<evidence type="ECO:0000259" key="9">
    <source>
        <dbReference type="PROSITE" id="PS50893"/>
    </source>
</evidence>
<evidence type="ECO:0000256" key="2">
    <source>
        <dbReference type="ARBA" id="ARBA00022475"/>
    </source>
</evidence>
<evidence type="ECO:0000256" key="8">
    <source>
        <dbReference type="SAM" id="Phobius"/>
    </source>
</evidence>
<accession>A0A0H2M0Y8</accession>
<dbReference type="PANTHER" id="PTHR30482">
    <property type="entry name" value="HIGH-AFFINITY BRANCHED-CHAIN AMINO ACID TRANSPORT SYSTEM PERMEASE"/>
    <property type="match status" value="1"/>
</dbReference>
<comment type="caution">
    <text evidence="10">The sequence shown here is derived from an EMBL/GenBank/DDBJ whole genome shotgun (WGS) entry which is preliminary data.</text>
</comment>
<evidence type="ECO:0000256" key="5">
    <source>
        <dbReference type="ARBA" id="ARBA00022840"/>
    </source>
</evidence>
<evidence type="ECO:0000256" key="7">
    <source>
        <dbReference type="ARBA" id="ARBA00023136"/>
    </source>
</evidence>
<dbReference type="InterPro" id="IPR003439">
    <property type="entry name" value="ABC_transporter-like_ATP-bd"/>
</dbReference>
<protein>
    <submittedName>
        <fullName evidence="10">Lipopolysaccharide export system ATP-binding protein LptB</fullName>
        <ecNumber evidence="10">3.6.3.-</ecNumber>
    </submittedName>
</protein>
<feature type="transmembrane region" description="Helical" evidence="8">
    <location>
        <begin position="210"/>
        <end position="234"/>
    </location>
</feature>
<proteinExistence type="predicted"/>